<dbReference type="Proteomes" id="UP000078046">
    <property type="component" value="Unassembled WGS sequence"/>
</dbReference>
<dbReference type="GO" id="GO:0043001">
    <property type="term" value="P:Golgi to plasma membrane protein transport"/>
    <property type="evidence" value="ECO:0007669"/>
    <property type="project" value="TreeGrafter"/>
</dbReference>
<proteinExistence type="inferred from homology"/>
<dbReference type="GO" id="GO:0005802">
    <property type="term" value="C:trans-Golgi network"/>
    <property type="evidence" value="ECO:0007669"/>
    <property type="project" value="TreeGrafter"/>
</dbReference>
<protein>
    <submittedName>
        <fullName evidence="2">Uncharacterized protein</fullName>
    </submittedName>
</protein>
<comment type="similarity">
    <text evidence="1">Belongs to the PHAF1 family.</text>
</comment>
<evidence type="ECO:0000256" key="1">
    <source>
        <dbReference type="ARBA" id="ARBA00024339"/>
    </source>
</evidence>
<dbReference type="InterPro" id="IPR039156">
    <property type="entry name" value="PHAF1/BROMI"/>
</dbReference>
<feature type="non-terminal residue" evidence="2">
    <location>
        <position position="288"/>
    </location>
</feature>
<keyword evidence="3" id="KW-1185">Reference proteome</keyword>
<evidence type="ECO:0000313" key="2">
    <source>
        <dbReference type="EMBL" id="OAF65863.1"/>
    </source>
</evidence>
<dbReference type="Pfam" id="PF03676">
    <property type="entry name" value="PHAF1"/>
    <property type="match status" value="1"/>
</dbReference>
<name>A0A177AWW5_9BILA</name>
<comment type="caution">
    <text evidence="2">The sequence shown here is derived from an EMBL/GenBank/DDBJ whole genome shotgun (WGS) entry which is preliminary data.</text>
</comment>
<accession>A0A177AWW5</accession>
<dbReference type="PANTHER" id="PTHR13465">
    <property type="entry name" value="UPF0183 PROTEIN"/>
    <property type="match status" value="1"/>
</dbReference>
<reference evidence="2 3" key="1">
    <citation type="submission" date="2016-04" db="EMBL/GenBank/DDBJ databases">
        <title>The genome of Intoshia linei affirms orthonectids as highly simplified spiralians.</title>
        <authorList>
            <person name="Mikhailov K.V."/>
            <person name="Slusarev G.S."/>
            <person name="Nikitin M.A."/>
            <person name="Logacheva M.D."/>
            <person name="Penin A."/>
            <person name="Aleoshin V."/>
            <person name="Panchin Y.V."/>
        </authorList>
    </citation>
    <scope>NUCLEOTIDE SEQUENCE [LARGE SCALE GENOMIC DNA]</scope>
    <source>
        <strain evidence="2">Intl2013</strain>
        <tissue evidence="2">Whole animal</tissue>
    </source>
</reference>
<evidence type="ECO:0000313" key="3">
    <source>
        <dbReference type="Proteomes" id="UP000078046"/>
    </source>
</evidence>
<dbReference type="PANTHER" id="PTHR13465:SF2">
    <property type="entry name" value="PHAGOSOME ASSEMBLY FACTOR 1"/>
    <property type="match status" value="1"/>
</dbReference>
<dbReference type="OrthoDB" id="411211at2759"/>
<organism evidence="2 3">
    <name type="scientific">Intoshia linei</name>
    <dbReference type="NCBI Taxonomy" id="1819745"/>
    <lineage>
        <taxon>Eukaryota</taxon>
        <taxon>Metazoa</taxon>
        <taxon>Spiralia</taxon>
        <taxon>Lophotrochozoa</taxon>
        <taxon>Mesozoa</taxon>
        <taxon>Orthonectida</taxon>
        <taxon>Rhopaluridae</taxon>
        <taxon>Intoshia</taxon>
    </lineage>
</organism>
<dbReference type="InterPro" id="IPR005373">
    <property type="entry name" value="PHAF1"/>
</dbReference>
<dbReference type="AlphaFoldDB" id="A0A177AWW5"/>
<sequence length="288" mass="34123">MTELYTFEINPGQSITIKNENFEILLGMTFNDVIESIKQMHNIKNVDIIYNEKEMLMDEINIDMTNQGICLYFEPIFQRLNRIEFYDFSKVILSYCSSVFSRAENNLKRSVIDEHFGATHEGEYDDEKKNFKLNFRGVLFEFFLDNEEDQYSSISIDPYENYLAEKMSVYQGNDPNDIKDLPIPKTMLEKQPYCDWVKLKKDPKNGFIGFDICIIALAYDKSYKLDVVRKIRNIYFGDHTQKILNYLGIPSKIFYKTEDKMKIHSKDGYKLVKSQLADYFYNYFNFGM</sequence>
<gene>
    <name evidence="2" type="ORF">A3Q56_06430</name>
</gene>
<dbReference type="EMBL" id="LWCA01001119">
    <property type="protein sequence ID" value="OAF65863.1"/>
    <property type="molecule type" value="Genomic_DNA"/>
</dbReference>